<dbReference type="STRING" id="874156.GCA_001021555_00650"/>
<evidence type="ECO:0000256" key="1">
    <source>
        <dbReference type="SAM" id="SignalP"/>
    </source>
</evidence>
<evidence type="ECO:0000313" key="3">
    <source>
        <dbReference type="Proteomes" id="UP000053455"/>
    </source>
</evidence>
<gene>
    <name evidence="2" type="ORF">AAV99_03140</name>
</gene>
<feature type="chain" id="PRO_5002589104" description="SH3 domain-containing protein" evidence="1">
    <location>
        <begin position="23"/>
        <end position="161"/>
    </location>
</feature>
<dbReference type="AlphaFoldDB" id="A0A0H0XRK0"/>
<name>A0A0H0XRK0_9SPHN</name>
<keyword evidence="1" id="KW-0732">Signal</keyword>
<comment type="caution">
    <text evidence="2">The sequence shown here is derived from an EMBL/GenBank/DDBJ whole genome shotgun (WGS) entry which is preliminary data.</text>
</comment>
<protein>
    <recommendedName>
        <fullName evidence="4">SH3 domain-containing protein</fullName>
    </recommendedName>
</protein>
<dbReference type="EMBL" id="LBHU01000001">
    <property type="protein sequence ID" value="KLI64572.1"/>
    <property type="molecule type" value="Genomic_DNA"/>
</dbReference>
<evidence type="ECO:0008006" key="4">
    <source>
        <dbReference type="Google" id="ProtNLM"/>
    </source>
</evidence>
<sequence>MTRFAIILASPILAALAVPANAQDAADDPYGECAAIEDSAERLECFDNTYARQRVVIAERAVRAEEERAEVFGFRDEDAVLERTRDPDASITATVSEVLQGALRSQVLLMDNGQLWREISGSTLRNRIREGWTATITRHWSGAYEMRFEGRTGYLRVARVQ</sequence>
<dbReference type="OrthoDB" id="7596780at2"/>
<proteinExistence type="predicted"/>
<dbReference type="RefSeq" id="WP_047092437.1">
    <property type="nucleotide sequence ID" value="NZ_LBHU01000001.1"/>
</dbReference>
<keyword evidence="3" id="KW-1185">Reference proteome</keyword>
<reference evidence="2 3" key="1">
    <citation type="submission" date="2015-04" db="EMBL/GenBank/DDBJ databases">
        <title>The draft genome sequence of Erythrobacter marinus HWDM-33.</title>
        <authorList>
            <person name="Zhuang L."/>
            <person name="Liu Y."/>
            <person name="Shao Z."/>
        </authorList>
    </citation>
    <scope>NUCLEOTIDE SEQUENCE [LARGE SCALE GENOMIC DNA]</scope>
    <source>
        <strain evidence="2 3">HWDM-33</strain>
    </source>
</reference>
<accession>A0A0H0XRK0</accession>
<evidence type="ECO:0000313" key="2">
    <source>
        <dbReference type="EMBL" id="KLI64572.1"/>
    </source>
</evidence>
<dbReference type="Proteomes" id="UP000053455">
    <property type="component" value="Unassembled WGS sequence"/>
</dbReference>
<feature type="signal peptide" evidence="1">
    <location>
        <begin position="1"/>
        <end position="22"/>
    </location>
</feature>
<dbReference type="PATRIC" id="fig|874156.12.peg.656"/>
<organism evidence="2 3">
    <name type="scientific">Aurantiacibacter marinus</name>
    <dbReference type="NCBI Taxonomy" id="874156"/>
    <lineage>
        <taxon>Bacteria</taxon>
        <taxon>Pseudomonadati</taxon>
        <taxon>Pseudomonadota</taxon>
        <taxon>Alphaproteobacteria</taxon>
        <taxon>Sphingomonadales</taxon>
        <taxon>Erythrobacteraceae</taxon>
        <taxon>Aurantiacibacter</taxon>
    </lineage>
</organism>